<dbReference type="AlphaFoldDB" id="A0A6M3K936"/>
<organism evidence="2">
    <name type="scientific">viral metagenome</name>
    <dbReference type="NCBI Taxonomy" id="1070528"/>
    <lineage>
        <taxon>unclassified sequences</taxon>
        <taxon>metagenomes</taxon>
        <taxon>organismal metagenomes</taxon>
    </lineage>
</organism>
<feature type="coiled-coil region" evidence="1">
    <location>
        <begin position="48"/>
        <end position="75"/>
    </location>
</feature>
<gene>
    <name evidence="2" type="ORF">MM415A01084_0019</name>
</gene>
<evidence type="ECO:0000256" key="1">
    <source>
        <dbReference type="SAM" id="Coils"/>
    </source>
</evidence>
<proteinExistence type="predicted"/>
<protein>
    <submittedName>
        <fullName evidence="2">Uncharacterized protein</fullName>
    </submittedName>
</protein>
<accession>A0A6M3K936</accession>
<dbReference type="EMBL" id="MT142331">
    <property type="protein sequence ID" value="QJA78322.1"/>
    <property type="molecule type" value="Genomic_DNA"/>
</dbReference>
<sequence length="77" mass="8645">MTTPSGLPDKAPTIRQMRFGVGATRMRLVALSMRRIAQGLAEMMPGKMDAMVQQLDEWTQAVTDAERLLREVESHDD</sequence>
<keyword evidence="1" id="KW-0175">Coiled coil</keyword>
<name>A0A6M3K936_9ZZZZ</name>
<evidence type="ECO:0000313" key="2">
    <source>
        <dbReference type="EMBL" id="QJA78322.1"/>
    </source>
</evidence>
<reference evidence="2" key="1">
    <citation type="submission" date="2020-03" db="EMBL/GenBank/DDBJ databases">
        <title>The deep terrestrial virosphere.</title>
        <authorList>
            <person name="Holmfeldt K."/>
            <person name="Nilsson E."/>
            <person name="Simone D."/>
            <person name="Lopez-Fernandez M."/>
            <person name="Wu X."/>
            <person name="de Brujin I."/>
            <person name="Lundin D."/>
            <person name="Andersson A."/>
            <person name="Bertilsson S."/>
            <person name="Dopson M."/>
        </authorList>
    </citation>
    <scope>NUCLEOTIDE SEQUENCE</scope>
    <source>
        <strain evidence="2">MM415A01084</strain>
    </source>
</reference>